<dbReference type="Gene3D" id="2.120.10.80">
    <property type="entry name" value="Kelch-type beta propeller"/>
    <property type="match status" value="2"/>
</dbReference>
<feature type="region of interest" description="Disordered" evidence="4">
    <location>
        <begin position="567"/>
        <end position="617"/>
    </location>
</feature>
<accession>A0AAW1R5H1</accession>
<keyword evidence="8" id="KW-1185">Reference proteome</keyword>
<protein>
    <recommendedName>
        <fullName evidence="9">BTB domain-containing protein</fullName>
    </recommendedName>
</protein>
<gene>
    <name evidence="7" type="ORF">WJX72_003488</name>
</gene>
<dbReference type="InterPro" id="IPR003034">
    <property type="entry name" value="SAP_dom"/>
</dbReference>
<dbReference type="Gene3D" id="1.25.40.420">
    <property type="match status" value="1"/>
</dbReference>
<proteinExistence type="predicted"/>
<dbReference type="EMBL" id="JALJOR010000001">
    <property type="protein sequence ID" value="KAK9829027.1"/>
    <property type="molecule type" value="Genomic_DNA"/>
</dbReference>
<feature type="compositionally biased region" description="Low complexity" evidence="4">
    <location>
        <begin position="571"/>
        <end position="581"/>
    </location>
</feature>
<evidence type="ECO:0000256" key="4">
    <source>
        <dbReference type="SAM" id="MobiDB-lite"/>
    </source>
</evidence>
<dbReference type="InterPro" id="IPR000210">
    <property type="entry name" value="BTB/POZ_dom"/>
</dbReference>
<organism evidence="7 8">
    <name type="scientific">[Myrmecia] bisecta</name>
    <dbReference type="NCBI Taxonomy" id="41462"/>
    <lineage>
        <taxon>Eukaryota</taxon>
        <taxon>Viridiplantae</taxon>
        <taxon>Chlorophyta</taxon>
        <taxon>core chlorophytes</taxon>
        <taxon>Trebouxiophyceae</taxon>
        <taxon>Trebouxiales</taxon>
        <taxon>Trebouxiaceae</taxon>
        <taxon>Myrmecia</taxon>
    </lineage>
</organism>
<evidence type="ECO:0000256" key="1">
    <source>
        <dbReference type="ARBA" id="ARBA00004906"/>
    </source>
</evidence>
<feature type="domain" description="BTB" evidence="5">
    <location>
        <begin position="397"/>
        <end position="461"/>
    </location>
</feature>
<comment type="pathway">
    <text evidence="1">Protein modification; protein ubiquitination.</text>
</comment>
<dbReference type="Pfam" id="PF00651">
    <property type="entry name" value="BTB"/>
    <property type="match status" value="1"/>
</dbReference>
<evidence type="ECO:0008006" key="9">
    <source>
        <dbReference type="Google" id="ProtNLM"/>
    </source>
</evidence>
<evidence type="ECO:0000313" key="7">
    <source>
        <dbReference type="EMBL" id="KAK9829027.1"/>
    </source>
</evidence>
<dbReference type="Pfam" id="PF24681">
    <property type="entry name" value="Kelch_KLHDC2_KLHL20_DRC7"/>
    <property type="match status" value="1"/>
</dbReference>
<evidence type="ECO:0000259" key="5">
    <source>
        <dbReference type="PROSITE" id="PS50097"/>
    </source>
</evidence>
<keyword evidence="3" id="KW-0677">Repeat</keyword>
<evidence type="ECO:0000313" key="8">
    <source>
        <dbReference type="Proteomes" id="UP001489004"/>
    </source>
</evidence>
<evidence type="ECO:0000259" key="6">
    <source>
        <dbReference type="PROSITE" id="PS50800"/>
    </source>
</evidence>
<comment type="caution">
    <text evidence="7">The sequence shown here is derived from an EMBL/GenBank/DDBJ whole genome shotgun (WGS) entry which is preliminary data.</text>
</comment>
<dbReference type="SUPFAM" id="SSF50965">
    <property type="entry name" value="Galactose oxidase, central domain"/>
    <property type="match status" value="1"/>
</dbReference>
<dbReference type="AlphaFoldDB" id="A0AAW1R5H1"/>
<dbReference type="CDD" id="cd18186">
    <property type="entry name" value="BTB_POZ_ZBTB_KLHL-like"/>
    <property type="match status" value="1"/>
</dbReference>
<dbReference type="SUPFAM" id="SSF117281">
    <property type="entry name" value="Kelch motif"/>
    <property type="match status" value="1"/>
</dbReference>
<dbReference type="Gene3D" id="3.30.710.10">
    <property type="entry name" value="Potassium Channel Kv1.1, Chain A"/>
    <property type="match status" value="1"/>
</dbReference>
<dbReference type="InterPro" id="IPR011043">
    <property type="entry name" value="Gal_Oxase/kelch_b-propeller"/>
</dbReference>
<dbReference type="InterPro" id="IPR011333">
    <property type="entry name" value="SKP1/BTB/POZ_sf"/>
</dbReference>
<feature type="domain" description="SAP" evidence="6">
    <location>
        <begin position="13"/>
        <end position="47"/>
    </location>
</feature>
<dbReference type="SMART" id="SM00225">
    <property type="entry name" value="BTB"/>
    <property type="match status" value="1"/>
</dbReference>
<name>A0AAW1R5H1_9CHLO</name>
<dbReference type="PANTHER" id="PTHR24413">
    <property type="entry name" value="SPECKLE-TYPE POZ PROTEIN"/>
    <property type="match status" value="1"/>
</dbReference>
<evidence type="ECO:0000256" key="3">
    <source>
        <dbReference type="ARBA" id="ARBA00022737"/>
    </source>
</evidence>
<evidence type="ECO:0000256" key="2">
    <source>
        <dbReference type="ARBA" id="ARBA00022441"/>
    </source>
</evidence>
<reference evidence="7 8" key="1">
    <citation type="journal article" date="2024" name="Nat. Commun.">
        <title>Phylogenomics reveals the evolutionary origins of lichenization in chlorophyte algae.</title>
        <authorList>
            <person name="Puginier C."/>
            <person name="Libourel C."/>
            <person name="Otte J."/>
            <person name="Skaloud P."/>
            <person name="Haon M."/>
            <person name="Grisel S."/>
            <person name="Petersen M."/>
            <person name="Berrin J.G."/>
            <person name="Delaux P.M."/>
            <person name="Dal Grande F."/>
            <person name="Keller J."/>
        </authorList>
    </citation>
    <scope>NUCLEOTIDE SEQUENCE [LARGE SCALE GENOMIC DNA]</scope>
    <source>
        <strain evidence="7 8">SAG 2043</strain>
    </source>
</reference>
<sequence>MLGHGPAVISAVIEHLKREDIELLLANRGIPSLGSKQELTERLQAALTDEICEWEWETGDVPNFHAEIIGAGSTLVTHNNCIYAFGGMDEERTEHMFMWKWDLSTDEGFLPVAYRGQVPNKLASGHYAVVHEDELWVFPGPRNHNMRKVYCLDLLRYRWVERSVIGEPAADAHSRRNLDCFMLDDHRMGVFGGPLMDKLHIFTFASRTWSKKMLTGGLPSWTFGHATLHNRALWAFGTLARASEEGPLEVWQLDIASLRWKRVVCGGHIPYYRIHSSAAVVGDKWIVHGGRRPGKFNVSNNTHVFDFETCRWSVLMAEGMSPIAREWQTAIGLQDCMVVVGGRIEIPEYEPIPISCDTMATAVEILWYRAPPNKQQPTGNAVLLSSVRDMFNSPHLSDITLVVEGRRVPAHRHVLATHSPVFEAMFQQCLDGSKMREVETHQVHISDLRYDTVMLLLRYMYGCLQDFPRHHTEVIELFRASDKYDVRGLVKECVQVFRKITRADHLAPLLQVADEHDSEELRSVCMDIASTCLPDMVVAPSFQQLMHTNPGLGCSFIREVSLKLNCPSQPPAESEPASPSQKTASEAFRERVKSAPASPYPFAGYQDDSGSPRRLSV</sequence>
<keyword evidence="2" id="KW-0880">Kelch repeat</keyword>
<dbReference type="Proteomes" id="UP001489004">
    <property type="component" value="Unassembled WGS sequence"/>
</dbReference>
<dbReference type="PROSITE" id="PS50800">
    <property type="entry name" value="SAP"/>
    <property type="match status" value="1"/>
</dbReference>
<dbReference type="PROSITE" id="PS50097">
    <property type="entry name" value="BTB"/>
    <property type="match status" value="1"/>
</dbReference>
<dbReference type="SUPFAM" id="SSF54695">
    <property type="entry name" value="POZ domain"/>
    <property type="match status" value="1"/>
</dbReference>
<dbReference type="InterPro" id="IPR015915">
    <property type="entry name" value="Kelch-typ_b-propeller"/>
</dbReference>